<name>A0A5S5B4E0_STUST</name>
<sequence length="101" mass="11107">MTISSQLSADGQELTITIQGRFDFNTHQAFRDAYQNAGSSPRRYVVDLDGATYLDSSALGMLLLLRDHGGSEKADIRLVNCNPDVRKVLAVSNFEQLFAIA</sequence>
<dbReference type="CDD" id="cd07043">
    <property type="entry name" value="STAS_anti-anti-sigma_factors"/>
    <property type="match status" value="1"/>
</dbReference>
<dbReference type="OrthoDB" id="278639at2"/>
<protein>
    <submittedName>
        <fullName evidence="2">Anti-anti-sigma factor</fullName>
    </submittedName>
</protein>
<dbReference type="PROSITE" id="PS50801">
    <property type="entry name" value="STAS"/>
    <property type="match status" value="1"/>
</dbReference>
<gene>
    <name evidence="2" type="ORF">A9A72_124507</name>
</gene>
<dbReference type="InterPro" id="IPR058548">
    <property type="entry name" value="MlaB-like_STAS"/>
</dbReference>
<dbReference type="RefSeq" id="WP_102836053.1">
    <property type="nucleotide sequence ID" value="NZ_JAMOIF010000012.1"/>
</dbReference>
<dbReference type="EMBL" id="VNHQ01000014">
    <property type="protein sequence ID" value="TYP61757.1"/>
    <property type="molecule type" value="Genomic_DNA"/>
</dbReference>
<dbReference type="Gene3D" id="3.30.750.24">
    <property type="entry name" value="STAS domain"/>
    <property type="match status" value="1"/>
</dbReference>
<reference evidence="2 3" key="1">
    <citation type="submission" date="2019-07" db="EMBL/GenBank/DDBJ databases">
        <title>Deep subsurface shale carbon reservoir microbial communities from Ohio and West Virginia, USA.</title>
        <authorList>
            <person name="Wrighton K."/>
        </authorList>
    </citation>
    <scope>NUCLEOTIDE SEQUENCE [LARGE SCALE GENOMIC DNA]</scope>
    <source>
        <strain evidence="2 3">NP_8Ht</strain>
    </source>
</reference>
<evidence type="ECO:0000313" key="3">
    <source>
        <dbReference type="Proteomes" id="UP000324282"/>
    </source>
</evidence>
<dbReference type="Pfam" id="PF13466">
    <property type="entry name" value="STAS_2"/>
    <property type="match status" value="1"/>
</dbReference>
<feature type="domain" description="STAS" evidence="1">
    <location>
        <begin position="14"/>
        <end position="101"/>
    </location>
</feature>
<dbReference type="InterPro" id="IPR002645">
    <property type="entry name" value="STAS_dom"/>
</dbReference>
<organism evidence="2 3">
    <name type="scientific">Stutzerimonas stutzeri</name>
    <name type="common">Pseudomonas stutzeri</name>
    <dbReference type="NCBI Taxonomy" id="316"/>
    <lineage>
        <taxon>Bacteria</taxon>
        <taxon>Pseudomonadati</taxon>
        <taxon>Pseudomonadota</taxon>
        <taxon>Gammaproteobacteria</taxon>
        <taxon>Pseudomonadales</taxon>
        <taxon>Pseudomonadaceae</taxon>
        <taxon>Stutzerimonas</taxon>
    </lineage>
</organism>
<dbReference type="InterPro" id="IPR036513">
    <property type="entry name" value="STAS_dom_sf"/>
</dbReference>
<dbReference type="Proteomes" id="UP000324282">
    <property type="component" value="Unassembled WGS sequence"/>
</dbReference>
<dbReference type="GO" id="GO:0043856">
    <property type="term" value="F:anti-sigma factor antagonist activity"/>
    <property type="evidence" value="ECO:0007669"/>
    <property type="project" value="TreeGrafter"/>
</dbReference>
<accession>A0A5S5B4E0</accession>
<evidence type="ECO:0000313" key="2">
    <source>
        <dbReference type="EMBL" id="TYP61757.1"/>
    </source>
</evidence>
<dbReference type="SUPFAM" id="SSF52091">
    <property type="entry name" value="SpoIIaa-like"/>
    <property type="match status" value="1"/>
</dbReference>
<dbReference type="AlphaFoldDB" id="A0A5S5B4E0"/>
<evidence type="ECO:0000259" key="1">
    <source>
        <dbReference type="PROSITE" id="PS50801"/>
    </source>
</evidence>
<dbReference type="PANTHER" id="PTHR33495">
    <property type="entry name" value="ANTI-SIGMA FACTOR ANTAGONIST TM_1081-RELATED-RELATED"/>
    <property type="match status" value="1"/>
</dbReference>
<comment type="caution">
    <text evidence="2">The sequence shown here is derived from an EMBL/GenBank/DDBJ whole genome shotgun (WGS) entry which is preliminary data.</text>
</comment>
<dbReference type="PANTHER" id="PTHR33495:SF15">
    <property type="entry name" value="STAS DOMAIN-CONTAINING PROTEIN"/>
    <property type="match status" value="1"/>
</dbReference>
<proteinExistence type="predicted"/>